<proteinExistence type="predicted"/>
<protein>
    <submittedName>
        <fullName evidence="1">Uncharacterized protein</fullName>
    </submittedName>
</protein>
<reference evidence="1 2" key="1">
    <citation type="journal article" date="2015" name="PLoS Negl. Trop. Dis.">
        <title>Distribution of Plasmids in Distinct Leptospira Pathogenic Species.</title>
        <authorList>
            <person name="Wang Y."/>
            <person name="Zhuang X."/>
            <person name="Zhong Y."/>
            <person name="Zhang C."/>
            <person name="Zhang Y."/>
            <person name="Zeng L."/>
            <person name="Zhu Y."/>
            <person name="He P."/>
            <person name="Dong K."/>
            <person name="Pal U."/>
            <person name="Guo X."/>
            <person name="Qin J."/>
        </authorList>
    </citation>
    <scope>NUCLEOTIDE SEQUENCE [LARGE SCALE GENOMIC DNA]</scope>
    <source>
        <strain evidence="1 2">56604</strain>
    </source>
</reference>
<name>A0A0S2IU60_LEPBO</name>
<dbReference type="PATRIC" id="fig|280505.15.peg.2875"/>
<dbReference type="AlphaFoldDB" id="A0A0S2IU60"/>
<dbReference type="EMBL" id="CP012029">
    <property type="protein sequence ID" value="ALO27160.1"/>
    <property type="molecule type" value="Genomic_DNA"/>
</dbReference>
<evidence type="ECO:0000313" key="1">
    <source>
        <dbReference type="EMBL" id="ALO27160.1"/>
    </source>
</evidence>
<dbReference type="Proteomes" id="UP000058857">
    <property type="component" value="Chromosome 1"/>
</dbReference>
<organism evidence="1">
    <name type="scientific">Leptospira borgpetersenii serovar Ballum</name>
    <dbReference type="NCBI Taxonomy" id="280505"/>
    <lineage>
        <taxon>Bacteria</taxon>
        <taxon>Pseudomonadati</taxon>
        <taxon>Spirochaetota</taxon>
        <taxon>Spirochaetia</taxon>
        <taxon>Leptospirales</taxon>
        <taxon>Leptospiraceae</taxon>
        <taxon>Leptospira</taxon>
    </lineage>
</organism>
<accession>A0A0S2IU60</accession>
<sequence>MNEILFTNELVNDTPCRKSYGYNFFRNIEWNLSPLYETAS</sequence>
<evidence type="ECO:0000313" key="2">
    <source>
        <dbReference type="Proteomes" id="UP000058857"/>
    </source>
</evidence>
<gene>
    <name evidence="1" type="ORF">LBBP_02947</name>
</gene>